<keyword evidence="5" id="KW-0597">Phosphoprotein</keyword>
<dbReference type="PROSITE" id="PS50109">
    <property type="entry name" value="HIS_KIN"/>
    <property type="match status" value="1"/>
</dbReference>
<keyword evidence="16" id="KW-1185">Reference proteome</keyword>
<dbReference type="Pfam" id="PF02518">
    <property type="entry name" value="HATPase_c"/>
    <property type="match status" value="1"/>
</dbReference>
<keyword evidence="6" id="KW-0808">Transferase</keyword>
<dbReference type="EC" id="2.7.13.3" evidence="3"/>
<evidence type="ECO:0000256" key="7">
    <source>
        <dbReference type="ARBA" id="ARBA00022692"/>
    </source>
</evidence>
<reference evidence="15 16" key="1">
    <citation type="submission" date="2022-12" db="EMBL/GenBank/DDBJ databases">
        <title>Polyphasic characterization of Geotalea uranireducens NIT-SL11 newly isolated from a complex of sewage sludge and microbially reduced graphene oxide.</title>
        <authorList>
            <person name="Xie L."/>
            <person name="Yoshida N."/>
            <person name="Meng L."/>
        </authorList>
    </citation>
    <scope>NUCLEOTIDE SEQUENCE [LARGE SCALE GENOMIC DNA]</scope>
    <source>
        <strain evidence="15 16">NIT-SL11</strain>
    </source>
</reference>
<evidence type="ECO:0000256" key="13">
    <source>
        <dbReference type="SAM" id="Phobius"/>
    </source>
</evidence>
<evidence type="ECO:0000256" key="4">
    <source>
        <dbReference type="ARBA" id="ARBA00022475"/>
    </source>
</evidence>
<evidence type="ECO:0000256" key="10">
    <source>
        <dbReference type="ARBA" id="ARBA00022840"/>
    </source>
</evidence>
<keyword evidence="10" id="KW-0067">ATP-binding</keyword>
<dbReference type="PANTHER" id="PTHR43065">
    <property type="entry name" value="SENSOR HISTIDINE KINASE"/>
    <property type="match status" value="1"/>
</dbReference>
<dbReference type="SUPFAM" id="SSF55874">
    <property type="entry name" value="ATPase domain of HSP90 chaperone/DNA topoisomerase II/histidine kinase"/>
    <property type="match status" value="1"/>
</dbReference>
<dbReference type="InterPro" id="IPR004358">
    <property type="entry name" value="Sig_transdc_His_kin-like_C"/>
</dbReference>
<evidence type="ECO:0000256" key="12">
    <source>
        <dbReference type="ARBA" id="ARBA00023012"/>
    </source>
</evidence>
<dbReference type="Gene3D" id="3.30.565.10">
    <property type="entry name" value="Histidine kinase-like ATPase, C-terminal domain"/>
    <property type="match status" value="1"/>
</dbReference>
<evidence type="ECO:0000256" key="11">
    <source>
        <dbReference type="ARBA" id="ARBA00022989"/>
    </source>
</evidence>
<protein>
    <recommendedName>
        <fullName evidence="3">histidine kinase</fullName>
        <ecNumber evidence="3">2.7.13.3</ecNumber>
    </recommendedName>
</protein>
<comment type="subcellular location">
    <subcellularLocation>
        <location evidence="2">Cell membrane</location>
        <topology evidence="2">Multi-pass membrane protein</topology>
    </subcellularLocation>
</comment>
<evidence type="ECO:0000259" key="14">
    <source>
        <dbReference type="PROSITE" id="PS50109"/>
    </source>
</evidence>
<accession>A0ABM8EGE0</accession>
<evidence type="ECO:0000256" key="3">
    <source>
        <dbReference type="ARBA" id="ARBA00012438"/>
    </source>
</evidence>
<keyword evidence="7 13" id="KW-0812">Transmembrane</keyword>
<feature type="domain" description="Histidine kinase" evidence="14">
    <location>
        <begin position="206"/>
        <end position="411"/>
    </location>
</feature>
<feature type="transmembrane region" description="Helical" evidence="13">
    <location>
        <begin position="158"/>
        <end position="181"/>
    </location>
</feature>
<evidence type="ECO:0000256" key="9">
    <source>
        <dbReference type="ARBA" id="ARBA00022777"/>
    </source>
</evidence>
<keyword evidence="9 15" id="KW-0418">Kinase</keyword>
<dbReference type="SMART" id="SM00387">
    <property type="entry name" value="HATPase_c"/>
    <property type="match status" value="1"/>
</dbReference>
<dbReference type="InterPro" id="IPR003661">
    <property type="entry name" value="HisK_dim/P_dom"/>
</dbReference>
<keyword evidence="8" id="KW-0547">Nucleotide-binding</keyword>
<dbReference type="InterPro" id="IPR005467">
    <property type="entry name" value="His_kinase_dom"/>
</dbReference>
<dbReference type="Proteomes" id="UP001317705">
    <property type="component" value="Chromosome"/>
</dbReference>
<keyword evidence="11 13" id="KW-1133">Transmembrane helix</keyword>
<gene>
    <name evidence="15" type="ORF">GURASL_04020</name>
</gene>
<dbReference type="RefSeq" id="WP_282001467.1">
    <property type="nucleotide sequence ID" value="NZ_AP027151.1"/>
</dbReference>
<evidence type="ECO:0000256" key="5">
    <source>
        <dbReference type="ARBA" id="ARBA00022553"/>
    </source>
</evidence>
<evidence type="ECO:0000256" key="2">
    <source>
        <dbReference type="ARBA" id="ARBA00004651"/>
    </source>
</evidence>
<keyword evidence="13" id="KW-0472">Membrane</keyword>
<keyword evidence="4" id="KW-1003">Cell membrane</keyword>
<dbReference type="InterPro" id="IPR029151">
    <property type="entry name" value="Sensor-like_sf"/>
</dbReference>
<dbReference type="InterPro" id="IPR003594">
    <property type="entry name" value="HATPase_dom"/>
</dbReference>
<dbReference type="PRINTS" id="PR00344">
    <property type="entry name" value="BCTRLSENSOR"/>
</dbReference>
<evidence type="ECO:0000313" key="16">
    <source>
        <dbReference type="Proteomes" id="UP001317705"/>
    </source>
</evidence>
<dbReference type="InterPro" id="IPR036890">
    <property type="entry name" value="HATPase_C_sf"/>
</dbReference>
<evidence type="ECO:0000256" key="1">
    <source>
        <dbReference type="ARBA" id="ARBA00000085"/>
    </source>
</evidence>
<evidence type="ECO:0000313" key="15">
    <source>
        <dbReference type="EMBL" id="BDV41479.1"/>
    </source>
</evidence>
<dbReference type="Gene3D" id="1.10.287.130">
    <property type="match status" value="1"/>
</dbReference>
<dbReference type="SUPFAM" id="SSF47384">
    <property type="entry name" value="Homodimeric domain of signal transducing histidine kinase"/>
    <property type="match status" value="1"/>
</dbReference>
<name>A0ABM8EGE0_9BACT</name>
<dbReference type="GO" id="GO:0016301">
    <property type="term" value="F:kinase activity"/>
    <property type="evidence" value="ECO:0007669"/>
    <property type="project" value="UniProtKB-KW"/>
</dbReference>
<dbReference type="SMART" id="SM00388">
    <property type="entry name" value="HisKA"/>
    <property type="match status" value="1"/>
</dbReference>
<evidence type="ECO:0000256" key="8">
    <source>
        <dbReference type="ARBA" id="ARBA00022741"/>
    </source>
</evidence>
<sequence>MHRNLVPLFSLAAGLILTALLAWLAIGTYRSAIPIAEGNLRGLALSLASAVESVADRDPSFASLNAFHSRDIAYFSLIDRNGIQVFHSNPDLIGSRVADRRFEPVFRQLGFAEERIRLGTGEEVFEYNAPVHLPNRLLALRLSLHPWRAEEVVRQARLGMVMLFALLGLAWVMGGLIYRFARREEIHRREMAHRERLAQLGEMGAVLAHEVRNPLAGIKGYAQLLNEQLNHDEIGEFASMIVTEAVRLEELVNNLLVYARQEPEQRTLIDLGELVDYVLSLVAPEARLRDIILLPQLTPGLQVSGDRDRLEQLLLNLAVNGLQAMNVEGTLTIATAARNGTVEITVTDTGPGIPAADRQRIFEPFFTTKARGSGLGLAICRKIVEAHCGTIAVEAGSDRGSVFRVTLPASHGRKQP</sequence>
<organism evidence="15 16">
    <name type="scientific">Geotalea uraniireducens</name>
    <dbReference type="NCBI Taxonomy" id="351604"/>
    <lineage>
        <taxon>Bacteria</taxon>
        <taxon>Pseudomonadati</taxon>
        <taxon>Thermodesulfobacteriota</taxon>
        <taxon>Desulfuromonadia</taxon>
        <taxon>Geobacterales</taxon>
        <taxon>Geobacteraceae</taxon>
        <taxon>Geotalea</taxon>
    </lineage>
</organism>
<proteinExistence type="predicted"/>
<evidence type="ECO:0000256" key="6">
    <source>
        <dbReference type="ARBA" id="ARBA00022679"/>
    </source>
</evidence>
<dbReference type="EMBL" id="AP027151">
    <property type="protein sequence ID" value="BDV41479.1"/>
    <property type="molecule type" value="Genomic_DNA"/>
</dbReference>
<dbReference type="PANTHER" id="PTHR43065:SF10">
    <property type="entry name" value="PEROXIDE STRESS-ACTIVATED HISTIDINE KINASE MAK3"/>
    <property type="match status" value="1"/>
</dbReference>
<dbReference type="CDD" id="cd00082">
    <property type="entry name" value="HisKA"/>
    <property type="match status" value="1"/>
</dbReference>
<keyword evidence="12" id="KW-0902">Two-component regulatory system</keyword>
<comment type="catalytic activity">
    <reaction evidence="1">
        <text>ATP + protein L-histidine = ADP + protein N-phospho-L-histidine.</text>
        <dbReference type="EC" id="2.7.13.3"/>
    </reaction>
</comment>
<dbReference type="SUPFAM" id="SSF103190">
    <property type="entry name" value="Sensory domain-like"/>
    <property type="match status" value="1"/>
</dbReference>
<dbReference type="InterPro" id="IPR036097">
    <property type="entry name" value="HisK_dim/P_sf"/>
</dbReference>
<dbReference type="Pfam" id="PF00512">
    <property type="entry name" value="HisKA"/>
    <property type="match status" value="1"/>
</dbReference>